<accession>A0A386WUW8</accession>
<keyword evidence="1" id="KW-0472">Membrane</keyword>
<keyword evidence="1" id="KW-1133">Transmembrane helix</keyword>
<dbReference type="KEGG" id="mtua:CSH63_33510"/>
<evidence type="ECO:0000256" key="2">
    <source>
        <dbReference type="SAM" id="SignalP"/>
    </source>
</evidence>
<evidence type="ECO:0000313" key="3">
    <source>
        <dbReference type="EMBL" id="AYF32275.1"/>
    </source>
</evidence>
<organism evidence="3 4">
    <name type="scientific">Micromonospora tulbaghiae</name>
    <dbReference type="NCBI Taxonomy" id="479978"/>
    <lineage>
        <taxon>Bacteria</taxon>
        <taxon>Bacillati</taxon>
        <taxon>Actinomycetota</taxon>
        <taxon>Actinomycetes</taxon>
        <taxon>Micromonosporales</taxon>
        <taxon>Micromonosporaceae</taxon>
        <taxon>Micromonospora</taxon>
    </lineage>
</organism>
<gene>
    <name evidence="3" type="ORF">CSH63_33510</name>
</gene>
<evidence type="ECO:0000256" key="1">
    <source>
        <dbReference type="SAM" id="Phobius"/>
    </source>
</evidence>
<evidence type="ECO:0008006" key="5">
    <source>
        <dbReference type="Google" id="ProtNLM"/>
    </source>
</evidence>
<dbReference type="AlphaFoldDB" id="A0A386WUW8"/>
<feature type="transmembrane region" description="Helical" evidence="1">
    <location>
        <begin position="145"/>
        <end position="166"/>
    </location>
</feature>
<dbReference type="EMBL" id="CP024087">
    <property type="protein sequence ID" value="AYF32275.1"/>
    <property type="molecule type" value="Genomic_DNA"/>
</dbReference>
<keyword evidence="1" id="KW-0812">Transmembrane</keyword>
<feature type="signal peptide" evidence="2">
    <location>
        <begin position="1"/>
        <end position="28"/>
    </location>
</feature>
<dbReference type="RefSeq" id="WP_120574186.1">
    <property type="nucleotide sequence ID" value="NZ_CP024087.1"/>
</dbReference>
<feature type="chain" id="PRO_5017198752" description="Tissue inhibitor of metalloproteinase" evidence="2">
    <location>
        <begin position="29"/>
        <end position="175"/>
    </location>
</feature>
<proteinExistence type="predicted"/>
<sequence>MRLRALLVVALAALGLVVVMSPAEPAWACSCALSTTERDERADSIVVGTVSAVTDRGVRITVDSVEKGGAGVGDTLGLKVSRSEESCGYGFRVGARYRVNSSAGATGLCAGIREISAPALAATPSATPSAASAERTQVAGRHVPGLWWIVGGATVAVLAAGLVVAARRRAGGGHP</sequence>
<reference evidence="3 4" key="1">
    <citation type="submission" date="2017-10" db="EMBL/GenBank/DDBJ databases">
        <title>Integration of genomic and chemical information greatly accelerates assignment of the full stereostructure of myelolactone, a potent inhibitor of myeloma from a marine-derived Micromonospora.</title>
        <authorList>
            <person name="Kim M.C."/>
            <person name="Machado H."/>
            <person name="Jensen P.R."/>
            <person name="Fenical W."/>
        </authorList>
    </citation>
    <scope>NUCLEOTIDE SEQUENCE [LARGE SCALE GENOMIC DNA]</scope>
    <source>
        <strain evidence="3 4">CNY-010</strain>
    </source>
</reference>
<keyword evidence="2" id="KW-0732">Signal</keyword>
<protein>
    <recommendedName>
        <fullName evidence="5">Tissue inhibitor of metalloproteinase</fullName>
    </recommendedName>
</protein>
<evidence type="ECO:0000313" key="4">
    <source>
        <dbReference type="Proteomes" id="UP000267804"/>
    </source>
</evidence>
<name>A0A386WUW8_9ACTN</name>
<dbReference type="Proteomes" id="UP000267804">
    <property type="component" value="Chromosome"/>
</dbReference>